<dbReference type="SUPFAM" id="SSF54416">
    <property type="entry name" value="Amine oxidase N-terminal region"/>
    <property type="match status" value="2"/>
</dbReference>
<feature type="modified residue" description="2',4',5'-topaquinone" evidence="7">
    <location>
        <position position="687"/>
    </location>
</feature>
<dbReference type="GO" id="GO:0009308">
    <property type="term" value="P:amine metabolic process"/>
    <property type="evidence" value="ECO:0007669"/>
    <property type="project" value="UniProtKB-UniRule"/>
</dbReference>
<dbReference type="Proteomes" id="UP000239899">
    <property type="component" value="Unassembled WGS sequence"/>
</dbReference>
<dbReference type="GO" id="GO:0005507">
    <property type="term" value="F:copper ion binding"/>
    <property type="evidence" value="ECO:0007669"/>
    <property type="project" value="InterPro"/>
</dbReference>
<sequence>MAKQLRQARAVAHAASNWVRHDLREILFPSSIPTPPGVEEEHKQQRSRREWPKLFVHVCRRYVETWDSAKMRAERAARDDAAGLAAEHRRDEEGPTLGEEFAMAAKGGTKALKPFLTNLYQSRARAYRDAVQQFVQGYKQGFEQAMRPELASSSTGCRMARLALRVLLLALAVGTIAAQRGRTRQRRRAGFEIQQAGNATADRVEAAAVGSNLPAYGIKNDAVKASIFNPLSTGEIYSVLNWMRIKFPNIKYPGEVPAAAGLGWTQAEDAVDIKPTDNYIHKVILLQPKKKEALAWLDGVSPVPPARFAKVIVIRGQQGVRDVMEYQVGPLCNGQVCNYAGILPLTRDGQIPYVKRPEDSTEYNNMDVPIQAAATLLKQVFKHMSSSNWCYGESAGCDYDHFMWWNAPAYGLENGKNRISNVQWWLNPFGADGGNEYNLMPMPLFYRVDHTSPNVAQWTVFDIVYCNQGPFPNAQAFLNAWNANKVAKCAAPYGAQTKAQLAWSRTDVPRGARVMSSAQLAGPKTVWPEGPRFAVGDAASQTGRSFAWMGWRGHVSVNPYTGLQFFDLKFKGQRVMYELALKELYAEYAGYGMAGQVVYYDSAFGIGAEGKNLRPGVDCPEGAYYFGVSALTRDMQVVHTPRVACMFEDDHGFSDWRHTHTADTTSHMDGVRSSAFVVRMVSTPGNYDYINSYIFRYDGSVEIDIKMGGYMSTSFWDPNYGLSNPDKPYMVRVQQATAGVLHDHLALFKIDLDVLGTANKVVQKQVKYGGYEAAGNQRPGWGYGEGFKYITENKVAKEAGFSWNYKVPSIYQVQSLTGTNSWGQPRAYSFSISYTTSQLLPENHPLVKSQAWTKNHMWFTKQKDEEENGHYSVYDFHNARTPLFSFDNYVNGESLEGEDVVVWAMIGAQHVPRSEDSPLITNMGTHMMIKPWNYFDELTSMDIVDKFQFQSTNPDLGNPATTKWVE</sequence>
<evidence type="ECO:0000256" key="6">
    <source>
        <dbReference type="PIRSR" id="PIRSR600269-50"/>
    </source>
</evidence>
<feature type="domain" description="Copper amine oxidase catalytic" evidence="10">
    <location>
        <begin position="524"/>
        <end position="938"/>
    </location>
</feature>
<dbReference type="OrthoDB" id="5379943at2759"/>
<dbReference type="InterPro" id="IPR015798">
    <property type="entry name" value="Cu_amine_oxidase_C"/>
</dbReference>
<comment type="cofactor">
    <cofactor evidence="8">
        <name>Cu cation</name>
        <dbReference type="ChEBI" id="CHEBI:23378"/>
    </cofactor>
    <text evidence="8">Contains 1 topaquinone per subunit.</text>
</comment>
<dbReference type="InterPro" id="IPR036460">
    <property type="entry name" value="Cu_amine_oxidase_C_sf"/>
</dbReference>
<dbReference type="GO" id="GO:0005886">
    <property type="term" value="C:plasma membrane"/>
    <property type="evidence" value="ECO:0007669"/>
    <property type="project" value="TreeGrafter"/>
</dbReference>
<keyword evidence="9" id="KW-1133">Transmembrane helix</keyword>
<evidence type="ECO:0000256" key="7">
    <source>
        <dbReference type="PIRSR" id="PIRSR600269-51"/>
    </source>
</evidence>
<dbReference type="Gene3D" id="3.10.450.40">
    <property type="match status" value="2"/>
</dbReference>
<evidence type="ECO:0000256" key="1">
    <source>
        <dbReference type="ARBA" id="ARBA00007983"/>
    </source>
</evidence>
<evidence type="ECO:0000313" key="13">
    <source>
        <dbReference type="Proteomes" id="UP000239899"/>
    </source>
</evidence>
<keyword evidence="2 8" id="KW-0479">Metal-binding</keyword>
<comment type="PTM">
    <text evidence="7 8">Topaquinone (TPQ) is generated by copper-dependent autoxidation of a specific tyrosyl residue.</text>
</comment>
<dbReference type="SMR" id="A0A2P6TQ83"/>
<dbReference type="InterPro" id="IPR015800">
    <property type="entry name" value="Cu_amine_oxidase_N2"/>
</dbReference>
<dbReference type="Gene3D" id="2.70.98.20">
    <property type="entry name" value="Copper amine oxidase, catalytic domain"/>
    <property type="match status" value="1"/>
</dbReference>
<evidence type="ECO:0000256" key="9">
    <source>
        <dbReference type="SAM" id="Phobius"/>
    </source>
</evidence>
<name>A0A2P6TQ83_CHLSO</name>
<keyword evidence="13" id="KW-1185">Reference proteome</keyword>
<dbReference type="Pfam" id="PF01179">
    <property type="entry name" value="Cu_amine_oxid"/>
    <property type="match status" value="1"/>
</dbReference>
<gene>
    <name evidence="12" type="ORF">C2E21_4867</name>
</gene>
<dbReference type="GO" id="GO:0048038">
    <property type="term" value="F:quinone binding"/>
    <property type="evidence" value="ECO:0007669"/>
    <property type="project" value="InterPro"/>
</dbReference>
<protein>
    <recommendedName>
        <fullName evidence="8">Amine oxidase</fullName>
        <ecNumber evidence="8">1.4.3.-</ecNumber>
    </recommendedName>
</protein>
<feature type="active site" description="Schiff-base intermediate with substrate; via topaquinone" evidence="6">
    <location>
        <position position="687"/>
    </location>
</feature>
<dbReference type="PANTHER" id="PTHR10638:SF20">
    <property type="entry name" value="AMINE OXIDASE"/>
    <property type="match status" value="1"/>
</dbReference>
<feature type="active site" description="Proton acceptor" evidence="6">
    <location>
        <position position="601"/>
    </location>
</feature>
<dbReference type="GO" id="GO:0008131">
    <property type="term" value="F:primary methylamine oxidase activity"/>
    <property type="evidence" value="ECO:0007669"/>
    <property type="project" value="InterPro"/>
</dbReference>
<evidence type="ECO:0000256" key="8">
    <source>
        <dbReference type="RuleBase" id="RU000672"/>
    </source>
</evidence>
<reference evidence="12 13" key="1">
    <citation type="journal article" date="2018" name="Plant J.">
        <title>Genome sequences of Chlorella sorokiniana UTEX 1602 and Micractinium conductrix SAG 241.80: implications to maltose excretion by a green alga.</title>
        <authorList>
            <person name="Arriola M.B."/>
            <person name="Velmurugan N."/>
            <person name="Zhang Y."/>
            <person name="Plunkett M.H."/>
            <person name="Hondzo H."/>
            <person name="Barney B.M."/>
        </authorList>
    </citation>
    <scope>NUCLEOTIDE SEQUENCE [LARGE SCALE GENOMIC DNA]</scope>
    <source>
        <strain evidence="13">UTEX 1602</strain>
    </source>
</reference>
<evidence type="ECO:0000256" key="4">
    <source>
        <dbReference type="ARBA" id="ARBA00023002"/>
    </source>
</evidence>
<evidence type="ECO:0000259" key="10">
    <source>
        <dbReference type="Pfam" id="PF01179"/>
    </source>
</evidence>
<accession>A0A2P6TQ83</accession>
<comment type="caution">
    <text evidence="12">The sequence shown here is derived from an EMBL/GenBank/DDBJ whole genome shotgun (WGS) entry which is preliminary data.</text>
</comment>
<organism evidence="12 13">
    <name type="scientific">Chlorella sorokiniana</name>
    <name type="common">Freshwater green alga</name>
    <dbReference type="NCBI Taxonomy" id="3076"/>
    <lineage>
        <taxon>Eukaryota</taxon>
        <taxon>Viridiplantae</taxon>
        <taxon>Chlorophyta</taxon>
        <taxon>core chlorophytes</taxon>
        <taxon>Trebouxiophyceae</taxon>
        <taxon>Chlorellales</taxon>
        <taxon>Chlorellaceae</taxon>
        <taxon>Chlorella clade</taxon>
        <taxon>Chlorella</taxon>
    </lineage>
</organism>
<dbReference type="EMBL" id="LHPG02000009">
    <property type="protein sequence ID" value="PRW56189.1"/>
    <property type="molecule type" value="Genomic_DNA"/>
</dbReference>
<dbReference type="SUPFAM" id="SSF49998">
    <property type="entry name" value="Amine oxidase catalytic domain"/>
    <property type="match status" value="1"/>
</dbReference>
<keyword evidence="5 8" id="KW-0186">Copper</keyword>
<evidence type="ECO:0000256" key="3">
    <source>
        <dbReference type="ARBA" id="ARBA00022772"/>
    </source>
</evidence>
<keyword evidence="4 8" id="KW-0560">Oxidoreductase</keyword>
<evidence type="ECO:0000259" key="11">
    <source>
        <dbReference type="Pfam" id="PF02727"/>
    </source>
</evidence>
<keyword evidence="3 6" id="KW-0801">TPQ</keyword>
<keyword evidence="9" id="KW-0472">Membrane</keyword>
<dbReference type="InterPro" id="IPR000269">
    <property type="entry name" value="Cu_amine_oxidase"/>
</dbReference>
<evidence type="ECO:0000256" key="5">
    <source>
        <dbReference type="ARBA" id="ARBA00023008"/>
    </source>
</evidence>
<evidence type="ECO:0000313" key="12">
    <source>
        <dbReference type="EMBL" id="PRW56189.1"/>
    </source>
</evidence>
<dbReference type="EC" id="1.4.3.-" evidence="8"/>
<dbReference type="PANTHER" id="PTHR10638">
    <property type="entry name" value="COPPER AMINE OXIDASE"/>
    <property type="match status" value="1"/>
</dbReference>
<dbReference type="Pfam" id="PF02727">
    <property type="entry name" value="Cu_amine_oxidN2"/>
    <property type="match status" value="1"/>
</dbReference>
<evidence type="ECO:0000256" key="2">
    <source>
        <dbReference type="ARBA" id="ARBA00022723"/>
    </source>
</evidence>
<dbReference type="PRINTS" id="PR00766">
    <property type="entry name" value="CUDAOXIDASE"/>
</dbReference>
<comment type="similarity">
    <text evidence="1 8">Belongs to the copper/topaquinone oxidase family.</text>
</comment>
<keyword evidence="9" id="KW-0812">Transmembrane</keyword>
<dbReference type="AlphaFoldDB" id="A0A2P6TQ83"/>
<feature type="transmembrane region" description="Helical" evidence="9">
    <location>
        <begin position="162"/>
        <end position="178"/>
    </location>
</feature>
<dbReference type="InterPro" id="IPR016182">
    <property type="entry name" value="Cu_amine_oxidase_N-reg"/>
</dbReference>
<dbReference type="STRING" id="3076.A0A2P6TQ83"/>
<feature type="domain" description="Copper amine oxidase N2-terminal" evidence="11">
    <location>
        <begin position="275"/>
        <end position="332"/>
    </location>
</feature>
<proteinExistence type="inferred from homology"/>